<gene>
    <name evidence="2" type="ORF">B0H17DRAFT_1194082</name>
</gene>
<evidence type="ECO:0000313" key="2">
    <source>
        <dbReference type="EMBL" id="KAJ7703556.1"/>
    </source>
</evidence>
<dbReference type="Proteomes" id="UP001221757">
    <property type="component" value="Unassembled WGS sequence"/>
</dbReference>
<reference evidence="2" key="1">
    <citation type="submission" date="2023-03" db="EMBL/GenBank/DDBJ databases">
        <title>Massive genome expansion in bonnet fungi (Mycena s.s.) driven by repeated elements and novel gene families across ecological guilds.</title>
        <authorList>
            <consortium name="Lawrence Berkeley National Laboratory"/>
            <person name="Harder C.B."/>
            <person name="Miyauchi S."/>
            <person name="Viragh M."/>
            <person name="Kuo A."/>
            <person name="Thoen E."/>
            <person name="Andreopoulos B."/>
            <person name="Lu D."/>
            <person name="Skrede I."/>
            <person name="Drula E."/>
            <person name="Henrissat B."/>
            <person name="Morin E."/>
            <person name="Kohler A."/>
            <person name="Barry K."/>
            <person name="LaButti K."/>
            <person name="Morin E."/>
            <person name="Salamov A."/>
            <person name="Lipzen A."/>
            <person name="Mereny Z."/>
            <person name="Hegedus B."/>
            <person name="Baldrian P."/>
            <person name="Stursova M."/>
            <person name="Weitz H."/>
            <person name="Taylor A."/>
            <person name="Grigoriev I.V."/>
            <person name="Nagy L.G."/>
            <person name="Martin F."/>
            <person name="Kauserud H."/>
        </authorList>
    </citation>
    <scope>NUCLEOTIDE SEQUENCE</scope>
    <source>
        <strain evidence="2">CBHHK067</strain>
    </source>
</reference>
<sequence length="121" mass="12782">MSASSPSTAPPASSSPPGGKSLLRPLQPSASRSSDWLGAMILNARAISAAADAIPLPYVKGVFGAAVFLLETVDKVQKNREDMKELCADTVDIITVVRDRISAHRDTAAIQFKAQCEELEG</sequence>
<evidence type="ECO:0000256" key="1">
    <source>
        <dbReference type="SAM" id="MobiDB-lite"/>
    </source>
</evidence>
<feature type="compositionally biased region" description="Low complexity" evidence="1">
    <location>
        <begin position="1"/>
        <end position="17"/>
    </location>
</feature>
<organism evidence="2 3">
    <name type="scientific">Mycena rosella</name>
    <name type="common">Pink bonnet</name>
    <name type="synonym">Agaricus rosellus</name>
    <dbReference type="NCBI Taxonomy" id="1033263"/>
    <lineage>
        <taxon>Eukaryota</taxon>
        <taxon>Fungi</taxon>
        <taxon>Dikarya</taxon>
        <taxon>Basidiomycota</taxon>
        <taxon>Agaricomycotina</taxon>
        <taxon>Agaricomycetes</taxon>
        <taxon>Agaricomycetidae</taxon>
        <taxon>Agaricales</taxon>
        <taxon>Marasmiineae</taxon>
        <taxon>Mycenaceae</taxon>
        <taxon>Mycena</taxon>
    </lineage>
</organism>
<protein>
    <submittedName>
        <fullName evidence="2">Uncharacterized protein</fullName>
    </submittedName>
</protein>
<accession>A0AAD7E2I5</accession>
<dbReference type="EMBL" id="JARKIE010000012">
    <property type="protein sequence ID" value="KAJ7703556.1"/>
    <property type="molecule type" value="Genomic_DNA"/>
</dbReference>
<evidence type="ECO:0000313" key="3">
    <source>
        <dbReference type="Proteomes" id="UP001221757"/>
    </source>
</evidence>
<keyword evidence="3" id="KW-1185">Reference proteome</keyword>
<name>A0AAD7E2I5_MYCRO</name>
<feature type="region of interest" description="Disordered" evidence="1">
    <location>
        <begin position="1"/>
        <end position="31"/>
    </location>
</feature>
<dbReference type="AlphaFoldDB" id="A0AAD7E2I5"/>
<proteinExistence type="predicted"/>
<comment type="caution">
    <text evidence="2">The sequence shown here is derived from an EMBL/GenBank/DDBJ whole genome shotgun (WGS) entry which is preliminary data.</text>
</comment>